<dbReference type="HOGENOM" id="CLU_2770547_0_0_9"/>
<dbReference type="KEGG" id="lam:LA2_07755"/>
<dbReference type="Proteomes" id="UP000007033">
    <property type="component" value="Chromosome"/>
</dbReference>
<sequence>MREHFIKGKKVKPGLTITTGRHTYVVTNEYKLHYVESGNHAEVHVTEERIRSIKHYCVMRPFYALADAI</sequence>
<evidence type="ECO:0000313" key="1">
    <source>
        <dbReference type="EMBL" id="ADQ59470.1"/>
    </source>
</evidence>
<reference evidence="1 2" key="1">
    <citation type="journal article" date="2011" name="J. Bacteriol.">
        <title>Genome sequence of Lactobacillus amylovorus GRL1112.</title>
        <authorList>
            <person name="Kant R."/>
            <person name="Paulin L."/>
            <person name="Alatalo E."/>
            <person name="de Vos W.M."/>
            <person name="Palva A."/>
        </authorList>
    </citation>
    <scope>NUCLEOTIDE SEQUENCE [LARGE SCALE GENOMIC DNA]</scope>
    <source>
        <strain evidence="1 2">GRL 1112</strain>
    </source>
</reference>
<organism evidence="1 2">
    <name type="scientific">Lactobacillus amylovorus (strain GRL 1112)</name>
    <dbReference type="NCBI Taxonomy" id="695560"/>
    <lineage>
        <taxon>Bacteria</taxon>
        <taxon>Bacillati</taxon>
        <taxon>Bacillota</taxon>
        <taxon>Bacilli</taxon>
        <taxon>Lactobacillales</taxon>
        <taxon>Lactobacillaceae</taxon>
        <taxon>Lactobacillus</taxon>
    </lineage>
</organism>
<evidence type="ECO:0000313" key="2">
    <source>
        <dbReference type="Proteomes" id="UP000007033"/>
    </source>
</evidence>
<gene>
    <name evidence="1" type="ordered locus">LA2_07755</name>
</gene>
<dbReference type="EMBL" id="CP002338">
    <property type="protein sequence ID" value="ADQ59470.1"/>
    <property type="molecule type" value="Genomic_DNA"/>
</dbReference>
<accession>E4SKS3</accession>
<proteinExistence type="predicted"/>
<name>E4SKS3_LACAR</name>
<protein>
    <submittedName>
        <fullName evidence="1">Uncharacterized protein</fullName>
    </submittedName>
</protein>
<dbReference type="AlphaFoldDB" id="E4SKS3"/>